<evidence type="ECO:0000256" key="3">
    <source>
        <dbReference type="ARBA" id="ARBA00022737"/>
    </source>
</evidence>
<keyword evidence="4 9" id="KW-0863">Zinc-finger</keyword>
<feature type="domain" description="C2H2-type" evidence="11">
    <location>
        <begin position="30"/>
        <end position="57"/>
    </location>
</feature>
<dbReference type="PROSITE" id="PS00028">
    <property type="entry name" value="ZINC_FINGER_C2H2_1"/>
    <property type="match status" value="2"/>
</dbReference>
<evidence type="ECO:0000313" key="13">
    <source>
        <dbReference type="Proteomes" id="UP000242875"/>
    </source>
</evidence>
<dbReference type="PANTHER" id="PTHR14003:SF19">
    <property type="entry name" value="YY2 TRANSCRIPTION FACTOR"/>
    <property type="match status" value="1"/>
</dbReference>
<feature type="region of interest" description="Disordered" evidence="10">
    <location>
        <begin position="1"/>
        <end position="27"/>
    </location>
</feature>
<evidence type="ECO:0000256" key="7">
    <source>
        <dbReference type="ARBA" id="ARBA00023163"/>
    </source>
</evidence>
<dbReference type="GO" id="GO:0000978">
    <property type="term" value="F:RNA polymerase II cis-regulatory region sequence-specific DNA binding"/>
    <property type="evidence" value="ECO:0007669"/>
    <property type="project" value="TreeGrafter"/>
</dbReference>
<dbReference type="GO" id="GO:0005667">
    <property type="term" value="C:transcription regulator complex"/>
    <property type="evidence" value="ECO:0007669"/>
    <property type="project" value="TreeGrafter"/>
</dbReference>
<dbReference type="Proteomes" id="UP000242875">
    <property type="component" value="Unassembled WGS sequence"/>
</dbReference>
<evidence type="ECO:0000256" key="9">
    <source>
        <dbReference type="PROSITE-ProRule" id="PRU00042"/>
    </source>
</evidence>
<keyword evidence="3" id="KW-0677">Repeat</keyword>
<keyword evidence="8" id="KW-0539">Nucleus</keyword>
<organism evidence="12 13">
    <name type="scientific">Bifiguratus adelaidae</name>
    <dbReference type="NCBI Taxonomy" id="1938954"/>
    <lineage>
        <taxon>Eukaryota</taxon>
        <taxon>Fungi</taxon>
        <taxon>Fungi incertae sedis</taxon>
        <taxon>Mucoromycota</taxon>
        <taxon>Mucoromycotina</taxon>
        <taxon>Endogonomycetes</taxon>
        <taxon>Endogonales</taxon>
        <taxon>Endogonales incertae sedis</taxon>
        <taxon>Bifiguratus</taxon>
    </lineage>
</organism>
<dbReference type="SMART" id="SM00355">
    <property type="entry name" value="ZnF_C2H2"/>
    <property type="match status" value="2"/>
</dbReference>
<dbReference type="InterPro" id="IPR013087">
    <property type="entry name" value="Znf_C2H2_type"/>
</dbReference>
<dbReference type="OrthoDB" id="6077919at2759"/>
<dbReference type="GO" id="GO:0008270">
    <property type="term" value="F:zinc ion binding"/>
    <property type="evidence" value="ECO:0007669"/>
    <property type="project" value="UniProtKB-KW"/>
</dbReference>
<dbReference type="PROSITE" id="PS50157">
    <property type="entry name" value="ZINC_FINGER_C2H2_2"/>
    <property type="match status" value="2"/>
</dbReference>
<evidence type="ECO:0000256" key="4">
    <source>
        <dbReference type="ARBA" id="ARBA00022771"/>
    </source>
</evidence>
<gene>
    <name evidence="12" type="ORF">BZG36_01196</name>
</gene>
<dbReference type="GO" id="GO:0000981">
    <property type="term" value="F:DNA-binding transcription factor activity, RNA polymerase II-specific"/>
    <property type="evidence" value="ECO:0007669"/>
    <property type="project" value="TreeGrafter"/>
</dbReference>
<evidence type="ECO:0000256" key="5">
    <source>
        <dbReference type="ARBA" id="ARBA00022833"/>
    </source>
</evidence>
<proteinExistence type="predicted"/>
<feature type="domain" description="C2H2-type" evidence="11">
    <location>
        <begin position="58"/>
        <end position="82"/>
    </location>
</feature>
<keyword evidence="7" id="KW-0804">Transcription</keyword>
<sequence length="251" mass="28121">MSSKPQGRTDAVTPHSHNHGEETSATRKKYVCPVCSKSFSRPSSLQTHEYSHTGEKPYQCDIKGCPKSFSVLSNLRRHLKTHQKVTSVSQRQLTYEERTRNVQRLIKMMSEEVHGEEQPDAQEPILPTSFNASPLQSAYRNQPYQMDVRDTGRLGLFDSIQPTSLSPYAIYSQPSIATYSTAPGYHPPTSSINFASNQPYHTPSIRPPVIAATDVARESNTFPTTIPHILPFGRPPYALYPYPKPSDAHPP</sequence>
<dbReference type="EMBL" id="MVBO01000008">
    <property type="protein sequence ID" value="OZJ05914.1"/>
    <property type="molecule type" value="Genomic_DNA"/>
</dbReference>
<evidence type="ECO:0000256" key="6">
    <source>
        <dbReference type="ARBA" id="ARBA00023015"/>
    </source>
</evidence>
<dbReference type="FunFam" id="3.30.160.60:FF:001289">
    <property type="entry name" value="Zinc finger protein 574"/>
    <property type="match status" value="1"/>
</dbReference>
<keyword evidence="5" id="KW-0862">Zinc</keyword>
<keyword evidence="13" id="KW-1185">Reference proteome</keyword>
<comment type="caution">
    <text evidence="12">The sequence shown here is derived from an EMBL/GenBank/DDBJ whole genome shotgun (WGS) entry which is preliminary data.</text>
</comment>
<accession>A0A261Y5Z8</accession>
<evidence type="ECO:0000256" key="2">
    <source>
        <dbReference type="ARBA" id="ARBA00022723"/>
    </source>
</evidence>
<dbReference type="Gene3D" id="3.30.160.60">
    <property type="entry name" value="Classic Zinc Finger"/>
    <property type="match status" value="2"/>
</dbReference>
<dbReference type="InterPro" id="IPR036236">
    <property type="entry name" value="Znf_C2H2_sf"/>
</dbReference>
<dbReference type="AlphaFoldDB" id="A0A261Y5Z8"/>
<evidence type="ECO:0000256" key="8">
    <source>
        <dbReference type="ARBA" id="ARBA00023242"/>
    </source>
</evidence>
<keyword evidence="2" id="KW-0479">Metal-binding</keyword>
<evidence type="ECO:0000256" key="10">
    <source>
        <dbReference type="SAM" id="MobiDB-lite"/>
    </source>
</evidence>
<keyword evidence="6" id="KW-0805">Transcription regulation</keyword>
<reference evidence="12 13" key="1">
    <citation type="journal article" date="2017" name="Mycologia">
        <title>Bifiguratus adelaidae, gen. et sp. nov., a new member of Mucoromycotina in endophytic and soil-dwelling habitats.</title>
        <authorList>
            <person name="Torres-Cruz T.J."/>
            <person name="Billingsley Tobias T.L."/>
            <person name="Almatruk M."/>
            <person name="Hesse C."/>
            <person name="Kuske C.R."/>
            <person name="Desiro A."/>
            <person name="Benucci G.M."/>
            <person name="Bonito G."/>
            <person name="Stajich J.E."/>
            <person name="Dunlap C."/>
            <person name="Arnold A.E."/>
            <person name="Porras-Alfaro A."/>
        </authorList>
    </citation>
    <scope>NUCLEOTIDE SEQUENCE [LARGE SCALE GENOMIC DNA]</scope>
    <source>
        <strain evidence="12 13">AZ0501</strain>
    </source>
</reference>
<evidence type="ECO:0000256" key="1">
    <source>
        <dbReference type="ARBA" id="ARBA00004123"/>
    </source>
</evidence>
<dbReference type="GO" id="GO:0000785">
    <property type="term" value="C:chromatin"/>
    <property type="evidence" value="ECO:0007669"/>
    <property type="project" value="TreeGrafter"/>
</dbReference>
<dbReference type="SUPFAM" id="SSF57667">
    <property type="entry name" value="beta-beta-alpha zinc fingers"/>
    <property type="match status" value="1"/>
</dbReference>
<dbReference type="PANTHER" id="PTHR14003">
    <property type="entry name" value="TRANSCRIPTIONAL REPRESSOR PROTEIN YY"/>
    <property type="match status" value="1"/>
</dbReference>
<protein>
    <recommendedName>
        <fullName evidence="11">C2H2-type domain-containing protein</fullName>
    </recommendedName>
</protein>
<evidence type="ECO:0000259" key="11">
    <source>
        <dbReference type="PROSITE" id="PS50157"/>
    </source>
</evidence>
<comment type="subcellular location">
    <subcellularLocation>
        <location evidence="1">Nucleus</location>
    </subcellularLocation>
</comment>
<dbReference type="GO" id="GO:0031519">
    <property type="term" value="C:PcG protein complex"/>
    <property type="evidence" value="ECO:0007669"/>
    <property type="project" value="TreeGrafter"/>
</dbReference>
<dbReference type="Pfam" id="PF00096">
    <property type="entry name" value="zf-C2H2"/>
    <property type="match status" value="2"/>
</dbReference>
<dbReference type="FunFam" id="3.30.160.60:FF:000744">
    <property type="entry name" value="zinc finger E-box-binding homeobox 1"/>
    <property type="match status" value="1"/>
</dbReference>
<evidence type="ECO:0000313" key="12">
    <source>
        <dbReference type="EMBL" id="OZJ05914.1"/>
    </source>
</evidence>
<name>A0A261Y5Z8_9FUNG</name>